<sequence>MAYKYCVRKKTDKSQGEEQVKYYAVPLSSGTIGTNELAENIAGRCTLRPGDVHATIVELMYTIEQELHQGNKVCLEGIGIFSLSASSEGFDKPEDCTPSKVKAKRICFLADKKLKKNLKFVKFEKDRRG</sequence>
<evidence type="ECO:0000313" key="4">
    <source>
        <dbReference type="Proteomes" id="UP000184509"/>
    </source>
</evidence>
<accession>A0A1M5H5U6</accession>
<dbReference type="InterPro" id="IPR005902">
    <property type="entry name" value="HU_DNA-bd_put"/>
</dbReference>
<dbReference type="GO" id="GO:0003677">
    <property type="term" value="F:DNA binding"/>
    <property type="evidence" value="ECO:0007669"/>
    <property type="project" value="UniProtKB-KW"/>
</dbReference>
<evidence type="ECO:0000259" key="2">
    <source>
        <dbReference type="Pfam" id="PF18291"/>
    </source>
</evidence>
<gene>
    <name evidence="3" type="ORF">SAMN05444405_1249</name>
</gene>
<dbReference type="InterPro" id="IPR010992">
    <property type="entry name" value="IHF-like_DNA-bd_dom_sf"/>
</dbReference>
<keyword evidence="1 3" id="KW-0238">DNA-binding</keyword>
<dbReference type="SUPFAM" id="SSF47729">
    <property type="entry name" value="IHF-like DNA-binding proteins"/>
    <property type="match status" value="1"/>
</dbReference>
<dbReference type="OrthoDB" id="1039074at2"/>
<organism evidence="3 4">
    <name type="scientific">Bacteroides luti</name>
    <dbReference type="NCBI Taxonomy" id="1297750"/>
    <lineage>
        <taxon>Bacteria</taxon>
        <taxon>Pseudomonadati</taxon>
        <taxon>Bacteroidota</taxon>
        <taxon>Bacteroidia</taxon>
        <taxon>Bacteroidales</taxon>
        <taxon>Bacteroidaceae</taxon>
        <taxon>Bacteroides</taxon>
    </lineage>
</organism>
<dbReference type="Pfam" id="PF18291">
    <property type="entry name" value="HU-HIG"/>
    <property type="match status" value="1"/>
</dbReference>
<dbReference type="Proteomes" id="UP000184509">
    <property type="component" value="Unassembled WGS sequence"/>
</dbReference>
<protein>
    <submittedName>
        <fullName evidence="3">DNA-binding protein, histone-like, putative</fullName>
    </submittedName>
</protein>
<proteinExistence type="predicted"/>
<dbReference type="Gene3D" id="4.10.520.10">
    <property type="entry name" value="IHF-like DNA-binding proteins"/>
    <property type="match status" value="1"/>
</dbReference>
<dbReference type="InterPro" id="IPR041607">
    <property type="entry name" value="HU-HIG"/>
</dbReference>
<dbReference type="EMBL" id="FQTV01000024">
    <property type="protein sequence ID" value="SHG11112.1"/>
    <property type="molecule type" value="Genomic_DNA"/>
</dbReference>
<reference evidence="3 4" key="1">
    <citation type="submission" date="2016-11" db="EMBL/GenBank/DDBJ databases">
        <authorList>
            <person name="Jaros S."/>
            <person name="Januszkiewicz K."/>
            <person name="Wedrychowicz H."/>
        </authorList>
    </citation>
    <scope>NUCLEOTIDE SEQUENCE [LARGE SCALE GENOMIC DNA]</scope>
    <source>
        <strain evidence="3 4">DSM 26991</strain>
    </source>
</reference>
<dbReference type="STRING" id="1297750.SAMN05444405_1249"/>
<dbReference type="AlphaFoldDB" id="A0A1M5H5U6"/>
<evidence type="ECO:0000256" key="1">
    <source>
        <dbReference type="ARBA" id="ARBA00023125"/>
    </source>
</evidence>
<dbReference type="NCBIfam" id="TIGR01201">
    <property type="entry name" value="HU_rel"/>
    <property type="match status" value="1"/>
</dbReference>
<feature type="domain" description="HU" evidence="2">
    <location>
        <begin position="1"/>
        <end position="125"/>
    </location>
</feature>
<name>A0A1M5H5U6_9BACE</name>
<evidence type="ECO:0000313" key="3">
    <source>
        <dbReference type="EMBL" id="SHG11112.1"/>
    </source>
</evidence>
<keyword evidence="4" id="KW-1185">Reference proteome</keyword>
<dbReference type="RefSeq" id="WP_073404122.1">
    <property type="nucleotide sequence ID" value="NZ_FQTV01000024.1"/>
</dbReference>